<dbReference type="EMBL" id="RAPQ01000008">
    <property type="protein sequence ID" value="RKE03457.1"/>
    <property type="molecule type" value="Genomic_DNA"/>
</dbReference>
<feature type="transmembrane region" description="Helical" evidence="7">
    <location>
        <begin position="140"/>
        <end position="159"/>
    </location>
</feature>
<dbReference type="AlphaFoldDB" id="A0A419X6V3"/>
<dbReference type="InterPro" id="IPR017900">
    <property type="entry name" value="4Fe4S_Fe_S_CS"/>
</dbReference>
<dbReference type="Proteomes" id="UP000284531">
    <property type="component" value="Unassembled WGS sequence"/>
</dbReference>
<evidence type="ECO:0000313" key="9">
    <source>
        <dbReference type="EMBL" id="RKE03457.1"/>
    </source>
</evidence>
<dbReference type="PROSITE" id="PS00198">
    <property type="entry name" value="4FE4S_FER_1"/>
    <property type="match status" value="1"/>
</dbReference>
<dbReference type="Pfam" id="PF12801">
    <property type="entry name" value="Fer4_5"/>
    <property type="match status" value="2"/>
</dbReference>
<dbReference type="InterPro" id="IPR051684">
    <property type="entry name" value="Electron_Trans/Redox"/>
</dbReference>
<dbReference type="GO" id="GO:0005886">
    <property type="term" value="C:plasma membrane"/>
    <property type="evidence" value="ECO:0007669"/>
    <property type="project" value="TreeGrafter"/>
</dbReference>
<evidence type="ECO:0000313" key="10">
    <source>
        <dbReference type="Proteomes" id="UP000284531"/>
    </source>
</evidence>
<keyword evidence="5" id="KW-0408">Iron</keyword>
<dbReference type="RefSeq" id="WP_120238348.1">
    <property type="nucleotide sequence ID" value="NZ_RAPQ01000008.1"/>
</dbReference>
<dbReference type="GO" id="GO:0051539">
    <property type="term" value="F:4 iron, 4 sulfur cluster binding"/>
    <property type="evidence" value="ECO:0007669"/>
    <property type="project" value="UniProtKB-KW"/>
</dbReference>
<dbReference type="InterPro" id="IPR017896">
    <property type="entry name" value="4Fe4S_Fe-S-bd"/>
</dbReference>
<dbReference type="SUPFAM" id="SSF54862">
    <property type="entry name" value="4Fe-4S ferredoxins"/>
    <property type="match status" value="1"/>
</dbReference>
<keyword evidence="7" id="KW-1133">Transmembrane helix</keyword>
<evidence type="ECO:0000256" key="3">
    <source>
        <dbReference type="ARBA" id="ARBA00022723"/>
    </source>
</evidence>
<evidence type="ECO:0000256" key="1">
    <source>
        <dbReference type="ARBA" id="ARBA00022448"/>
    </source>
</evidence>
<dbReference type="OrthoDB" id="9782387at2"/>
<dbReference type="Pfam" id="PF13237">
    <property type="entry name" value="Fer4_10"/>
    <property type="match status" value="1"/>
</dbReference>
<accession>A0A419X6V3</accession>
<evidence type="ECO:0000256" key="6">
    <source>
        <dbReference type="ARBA" id="ARBA00023014"/>
    </source>
</evidence>
<keyword evidence="6" id="KW-0411">Iron-sulfur</keyword>
<reference evidence="9 10" key="1">
    <citation type="submission" date="2018-09" db="EMBL/GenBank/DDBJ databases">
        <title>Genomic Encyclopedia of Archaeal and Bacterial Type Strains, Phase II (KMG-II): from individual species to whole genera.</title>
        <authorList>
            <person name="Goeker M."/>
        </authorList>
    </citation>
    <scope>NUCLEOTIDE SEQUENCE [LARGE SCALE GENOMIC DNA]</scope>
    <source>
        <strain evidence="9 10">DSM 21950</strain>
    </source>
</reference>
<keyword evidence="3" id="KW-0479">Metal-binding</keyword>
<feature type="domain" description="4Fe-4S ferredoxin-type" evidence="8">
    <location>
        <begin position="175"/>
        <end position="204"/>
    </location>
</feature>
<keyword evidence="2" id="KW-0004">4Fe-4S</keyword>
<protein>
    <submittedName>
        <fullName evidence="9">4Fe-4S binding protein</fullName>
    </submittedName>
</protein>
<sequence>MKRIKKNTNFTFKRDFVRAIAALSFYALVLIPHILGYEGFEYESEYIVLGSILLLGPWFCGWACPFGNASYFMTRLGAKLFPSLQFQINPNIHNILKYSKYLLLIYFLSLFVIKGINYFGDHMIMYQSNWFTSMYIKFKHVAVLFIPLFLPRFFCKYLCFQKGAYNMMNYFFPGSNIIRDASTCISCKKCDKVCPMQIRISQKEYIKGNDCLNCFNCLDQDVCPPKHRSLKLQVLGKIRMPLQFGLLMFLIYILISIVVKMVTGA</sequence>
<evidence type="ECO:0000256" key="7">
    <source>
        <dbReference type="SAM" id="Phobius"/>
    </source>
</evidence>
<dbReference type="PANTHER" id="PTHR30176">
    <property type="entry name" value="FERREDOXIN-TYPE PROTEIN NAPH"/>
    <property type="match status" value="1"/>
</dbReference>
<proteinExistence type="predicted"/>
<keyword evidence="10" id="KW-1185">Reference proteome</keyword>
<evidence type="ECO:0000256" key="4">
    <source>
        <dbReference type="ARBA" id="ARBA00022982"/>
    </source>
</evidence>
<evidence type="ECO:0000256" key="2">
    <source>
        <dbReference type="ARBA" id="ARBA00022485"/>
    </source>
</evidence>
<keyword evidence="4" id="KW-0249">Electron transport</keyword>
<name>A0A419X6V3_9BACT</name>
<dbReference type="PANTHER" id="PTHR30176:SF3">
    <property type="entry name" value="FERREDOXIN-TYPE PROTEIN NAPH"/>
    <property type="match status" value="1"/>
</dbReference>
<dbReference type="GO" id="GO:0046872">
    <property type="term" value="F:metal ion binding"/>
    <property type="evidence" value="ECO:0007669"/>
    <property type="project" value="UniProtKB-KW"/>
</dbReference>
<keyword evidence="7" id="KW-0472">Membrane</keyword>
<comment type="caution">
    <text evidence="9">The sequence shown here is derived from an EMBL/GenBank/DDBJ whole genome shotgun (WGS) entry which is preliminary data.</text>
</comment>
<keyword evidence="1" id="KW-0813">Transport</keyword>
<evidence type="ECO:0000256" key="5">
    <source>
        <dbReference type="ARBA" id="ARBA00023004"/>
    </source>
</evidence>
<dbReference type="PROSITE" id="PS51379">
    <property type="entry name" value="4FE4S_FER_2"/>
    <property type="match status" value="1"/>
</dbReference>
<evidence type="ECO:0000259" key="8">
    <source>
        <dbReference type="PROSITE" id="PS51379"/>
    </source>
</evidence>
<feature type="transmembrane region" description="Helical" evidence="7">
    <location>
        <begin position="16"/>
        <end position="35"/>
    </location>
</feature>
<feature type="transmembrane region" description="Helical" evidence="7">
    <location>
        <begin position="101"/>
        <end position="120"/>
    </location>
</feature>
<keyword evidence="7" id="KW-0812">Transmembrane</keyword>
<feature type="transmembrane region" description="Helical" evidence="7">
    <location>
        <begin position="244"/>
        <end position="263"/>
    </location>
</feature>
<gene>
    <name evidence="9" type="ORF">BXY64_0462</name>
</gene>
<feature type="transmembrane region" description="Helical" evidence="7">
    <location>
        <begin position="47"/>
        <end position="66"/>
    </location>
</feature>
<organism evidence="9 10">
    <name type="scientific">Marinifilum flexuosum</name>
    <dbReference type="NCBI Taxonomy" id="1117708"/>
    <lineage>
        <taxon>Bacteria</taxon>
        <taxon>Pseudomonadati</taxon>
        <taxon>Bacteroidota</taxon>
        <taxon>Bacteroidia</taxon>
        <taxon>Marinilabiliales</taxon>
        <taxon>Marinifilaceae</taxon>
    </lineage>
</organism>